<keyword evidence="3 6" id="KW-0963">Cytoplasm</keyword>
<dbReference type="FunFam" id="1.10.8.10:FF:000001">
    <property type="entry name" value="Elongation factor Ts"/>
    <property type="match status" value="1"/>
</dbReference>
<evidence type="ECO:0000256" key="2">
    <source>
        <dbReference type="ARBA" id="ARBA00016956"/>
    </source>
</evidence>
<dbReference type="GO" id="GO:0005737">
    <property type="term" value="C:cytoplasm"/>
    <property type="evidence" value="ECO:0007669"/>
    <property type="project" value="UniProtKB-SubCell"/>
</dbReference>
<dbReference type="SUPFAM" id="SSF46934">
    <property type="entry name" value="UBA-like"/>
    <property type="match status" value="1"/>
</dbReference>
<proteinExistence type="inferred from homology"/>
<evidence type="ECO:0000256" key="6">
    <source>
        <dbReference type="HAMAP-Rule" id="MF_00050"/>
    </source>
</evidence>
<comment type="subcellular location">
    <subcellularLocation>
        <location evidence="6">Cytoplasm</location>
    </subcellularLocation>
</comment>
<comment type="similarity">
    <text evidence="1 6">Belongs to the EF-Ts family.</text>
</comment>
<protein>
    <recommendedName>
        <fullName evidence="2 6">Elongation factor Ts</fullName>
        <shortName evidence="6">EF-Ts</shortName>
    </recommendedName>
</protein>
<dbReference type="Gene3D" id="3.30.479.20">
    <property type="entry name" value="Elongation factor Ts, dimerisation domain"/>
    <property type="match status" value="2"/>
</dbReference>
<dbReference type="AlphaFoldDB" id="A0A0K2BL67"/>
<sequence>MLFSVEINRIMADITTSLVKELRDRTNIGLIKCKKALIEANGDIELAIDNLRKLGQATADKKAKSLANQGLILIKIATNSKYGVIIELNSETDFAVKNKEFIQFGEQVVTTALNKQIINLAVLKEELEQQRIALVDKMGENINISRLGVLKGNIEEDIIVSYLHGTRIGVIVSATTNNVLLSKQLVKNIAMHITAIKPEYVNEDDIPSHVMSREYQIQLNIAMQSNKSDEVTKKIIDGRMRQFIKNISLTHQNFVMDPSITIQQLLYNNKIIVNKFIRFEVGE</sequence>
<keyword evidence="4 6" id="KW-0251">Elongation factor</keyword>
<organism evidence="8 9">
    <name type="scientific">Candidatus Palibaumannia cicadellinicola</name>
    <dbReference type="NCBI Taxonomy" id="186490"/>
    <lineage>
        <taxon>Bacteria</taxon>
        <taxon>Pseudomonadati</taxon>
        <taxon>Pseudomonadota</taxon>
        <taxon>Gammaproteobacteria</taxon>
        <taxon>Candidatus Palibaumannia</taxon>
    </lineage>
</organism>
<dbReference type="EMBL" id="CP011787">
    <property type="protein sequence ID" value="AKZ66060.1"/>
    <property type="molecule type" value="Genomic_DNA"/>
</dbReference>
<keyword evidence="9" id="KW-1185">Reference proteome</keyword>
<name>A0A0K2BL67_9GAMM</name>
<dbReference type="HAMAP" id="MF_00050">
    <property type="entry name" value="EF_Ts"/>
    <property type="match status" value="1"/>
</dbReference>
<comment type="function">
    <text evidence="6">Associates with the EF-Tu.GDP complex and induces the exchange of GDP to GTP. It remains bound to the aminoacyl-tRNA.EF-Tu.GTP complex up to the GTP hydrolysis stage on the ribosome.</text>
</comment>
<dbReference type="GO" id="GO:0003746">
    <property type="term" value="F:translation elongation factor activity"/>
    <property type="evidence" value="ECO:0007669"/>
    <property type="project" value="UniProtKB-UniRule"/>
</dbReference>
<keyword evidence="5 6" id="KW-0648">Protein biosynthesis</keyword>
<evidence type="ECO:0000313" key="9">
    <source>
        <dbReference type="Proteomes" id="UP000056466"/>
    </source>
</evidence>
<dbReference type="Gene3D" id="1.10.8.10">
    <property type="entry name" value="DNA helicase RuvA subunit, C-terminal domain"/>
    <property type="match status" value="1"/>
</dbReference>
<dbReference type="InterPro" id="IPR014039">
    <property type="entry name" value="Transl_elong_EFTs/EF1B_dimer"/>
</dbReference>
<dbReference type="CDD" id="cd14275">
    <property type="entry name" value="UBA_EF-Ts"/>
    <property type="match status" value="1"/>
</dbReference>
<dbReference type="Pfam" id="PF00889">
    <property type="entry name" value="EF_TS"/>
    <property type="match status" value="1"/>
</dbReference>
<dbReference type="PATRIC" id="fig|186490.8.peg.448"/>
<evidence type="ECO:0000313" key="8">
    <source>
        <dbReference type="EMBL" id="AKZ66060.1"/>
    </source>
</evidence>
<evidence type="ECO:0000256" key="1">
    <source>
        <dbReference type="ARBA" id="ARBA00005532"/>
    </source>
</evidence>
<reference evidence="8 9" key="1">
    <citation type="submission" date="2015-06" db="EMBL/GenBank/DDBJ databases">
        <title>Lineage-specific patterns of genome deterioration in obligate symbionts.</title>
        <authorList>
            <person name="Bennett G.M."/>
            <person name="McCutcheon J.P."/>
            <person name="McDonald B.R."/>
            <person name="Moran N.A."/>
        </authorList>
    </citation>
    <scope>NUCLEOTIDE SEQUENCE [LARGE SCALE GENOMIC DNA]</scope>
    <source>
        <strain evidence="8 9">B-GSS</strain>
    </source>
</reference>
<dbReference type="InterPro" id="IPR009060">
    <property type="entry name" value="UBA-like_sf"/>
</dbReference>
<gene>
    <name evidence="6 8" type="primary">tsf</name>
    <name evidence="8" type="ORF">AB162_477</name>
</gene>
<dbReference type="Proteomes" id="UP000056466">
    <property type="component" value="Chromosome"/>
</dbReference>
<dbReference type="NCBIfam" id="TIGR00116">
    <property type="entry name" value="tsf"/>
    <property type="match status" value="1"/>
</dbReference>
<evidence type="ECO:0000256" key="3">
    <source>
        <dbReference type="ARBA" id="ARBA00022490"/>
    </source>
</evidence>
<dbReference type="SUPFAM" id="SSF54713">
    <property type="entry name" value="Elongation factor Ts (EF-Ts), dimerisation domain"/>
    <property type="match status" value="1"/>
</dbReference>
<evidence type="ECO:0000256" key="5">
    <source>
        <dbReference type="ARBA" id="ARBA00022917"/>
    </source>
</evidence>
<dbReference type="KEGG" id="bcig:AB162_477"/>
<dbReference type="PANTHER" id="PTHR11741:SF0">
    <property type="entry name" value="ELONGATION FACTOR TS, MITOCHONDRIAL"/>
    <property type="match status" value="1"/>
</dbReference>
<feature type="domain" description="Translation elongation factor EFTs/EF1B dimerisation" evidence="7">
    <location>
        <begin position="83"/>
        <end position="283"/>
    </location>
</feature>
<comment type="caution">
    <text evidence="6">Lacks conserved residue(s) required for the propagation of feature annotation.</text>
</comment>
<dbReference type="InterPro" id="IPR001816">
    <property type="entry name" value="Transl_elong_EFTs/EF1B"/>
</dbReference>
<accession>A0A0K2BL67</accession>
<dbReference type="PANTHER" id="PTHR11741">
    <property type="entry name" value="ELONGATION FACTOR TS"/>
    <property type="match status" value="1"/>
</dbReference>
<dbReference type="PROSITE" id="PS01126">
    <property type="entry name" value="EF_TS_1"/>
    <property type="match status" value="1"/>
</dbReference>
<dbReference type="InterPro" id="IPR018101">
    <property type="entry name" value="Transl_elong_Ts_CS"/>
</dbReference>
<dbReference type="Gene3D" id="1.10.286.20">
    <property type="match status" value="1"/>
</dbReference>
<evidence type="ECO:0000259" key="7">
    <source>
        <dbReference type="Pfam" id="PF00889"/>
    </source>
</evidence>
<dbReference type="InterPro" id="IPR036402">
    <property type="entry name" value="EF-Ts_dimer_sf"/>
</dbReference>
<evidence type="ECO:0000256" key="4">
    <source>
        <dbReference type="ARBA" id="ARBA00022768"/>
    </source>
</evidence>